<evidence type="ECO:0000256" key="9">
    <source>
        <dbReference type="HAMAP-Rule" id="MF_00135"/>
    </source>
</evidence>
<comment type="pathway">
    <text evidence="2 9">Amino-acid biosynthesis; L-tryptophan biosynthesis; L-tryptophan from chorismate: step 3/5.</text>
</comment>
<name>A0ABY6CZV2_9BACT</name>
<protein>
    <recommendedName>
        <fullName evidence="4 9">N-(5'-phosphoribosyl)anthranilate isomerase</fullName>
        <shortName evidence="9">PRAI</shortName>
        <ecNumber evidence="3 9">5.3.1.24</ecNumber>
    </recommendedName>
</protein>
<dbReference type="CDD" id="cd00405">
    <property type="entry name" value="PRAI"/>
    <property type="match status" value="1"/>
</dbReference>
<evidence type="ECO:0000313" key="12">
    <source>
        <dbReference type="Proteomes" id="UP001062165"/>
    </source>
</evidence>
<dbReference type="RefSeq" id="WP_263050659.1">
    <property type="nucleotide sequence ID" value="NZ_CP106735.1"/>
</dbReference>
<keyword evidence="7 9" id="KW-0057">Aromatic amino acid biosynthesis</keyword>
<dbReference type="Pfam" id="PF00697">
    <property type="entry name" value="PRAI"/>
    <property type="match status" value="1"/>
</dbReference>
<comment type="similarity">
    <text evidence="9">Belongs to the TrpF family.</text>
</comment>
<keyword evidence="5 9" id="KW-0028">Amino-acid biosynthesis</keyword>
<proteinExistence type="inferred from homology"/>
<dbReference type="PANTHER" id="PTHR42894">
    <property type="entry name" value="N-(5'-PHOSPHORIBOSYL)ANTHRANILATE ISOMERASE"/>
    <property type="match status" value="1"/>
</dbReference>
<evidence type="ECO:0000256" key="7">
    <source>
        <dbReference type="ARBA" id="ARBA00023141"/>
    </source>
</evidence>
<keyword evidence="8 9" id="KW-0413">Isomerase</keyword>
<dbReference type="HAMAP" id="MF_00135">
    <property type="entry name" value="PRAI"/>
    <property type="match status" value="1"/>
</dbReference>
<organism evidence="11 12">
    <name type="scientific">Reichenbachiella carrageenanivorans</name>
    <dbReference type="NCBI Taxonomy" id="2979869"/>
    <lineage>
        <taxon>Bacteria</taxon>
        <taxon>Pseudomonadati</taxon>
        <taxon>Bacteroidota</taxon>
        <taxon>Cytophagia</taxon>
        <taxon>Cytophagales</taxon>
        <taxon>Reichenbachiellaceae</taxon>
        <taxon>Reichenbachiella</taxon>
    </lineage>
</organism>
<feature type="domain" description="N-(5'phosphoribosyl) anthranilate isomerase (PRAI)" evidence="10">
    <location>
        <begin position="4"/>
        <end position="199"/>
    </location>
</feature>
<evidence type="ECO:0000256" key="2">
    <source>
        <dbReference type="ARBA" id="ARBA00004664"/>
    </source>
</evidence>
<dbReference type="SUPFAM" id="SSF51366">
    <property type="entry name" value="Ribulose-phoshate binding barrel"/>
    <property type="match status" value="1"/>
</dbReference>
<keyword evidence="12" id="KW-1185">Reference proteome</keyword>
<reference evidence="11" key="1">
    <citation type="submission" date="2022-10" db="EMBL/GenBank/DDBJ databases">
        <title>Comparative genomics and taxonomic characterization of three novel marine species of genus Reichenbachiella exhibiting antioxidant and polysaccharide degradation activities.</title>
        <authorList>
            <person name="Muhammad N."/>
            <person name="Lee Y.-J."/>
            <person name="Ko J."/>
            <person name="Kim S.-G."/>
        </authorList>
    </citation>
    <scope>NUCLEOTIDE SEQUENCE</scope>
    <source>
        <strain evidence="11">Wsw4-B4</strain>
    </source>
</reference>
<evidence type="ECO:0000313" key="11">
    <source>
        <dbReference type="EMBL" id="UXX78915.1"/>
    </source>
</evidence>
<evidence type="ECO:0000256" key="5">
    <source>
        <dbReference type="ARBA" id="ARBA00022605"/>
    </source>
</evidence>
<dbReference type="EMBL" id="CP106735">
    <property type="protein sequence ID" value="UXX78915.1"/>
    <property type="molecule type" value="Genomic_DNA"/>
</dbReference>
<evidence type="ECO:0000256" key="3">
    <source>
        <dbReference type="ARBA" id="ARBA00012572"/>
    </source>
</evidence>
<dbReference type="Proteomes" id="UP001062165">
    <property type="component" value="Chromosome"/>
</dbReference>
<dbReference type="InterPro" id="IPR011060">
    <property type="entry name" value="RibuloseP-bd_barrel"/>
</dbReference>
<evidence type="ECO:0000256" key="8">
    <source>
        <dbReference type="ARBA" id="ARBA00023235"/>
    </source>
</evidence>
<comment type="catalytic activity">
    <reaction evidence="1 9">
        <text>N-(5-phospho-beta-D-ribosyl)anthranilate = 1-(2-carboxyphenylamino)-1-deoxy-D-ribulose 5-phosphate</text>
        <dbReference type="Rhea" id="RHEA:21540"/>
        <dbReference type="ChEBI" id="CHEBI:18277"/>
        <dbReference type="ChEBI" id="CHEBI:58613"/>
        <dbReference type="EC" id="5.3.1.24"/>
    </reaction>
</comment>
<dbReference type="InterPro" id="IPR013785">
    <property type="entry name" value="Aldolase_TIM"/>
</dbReference>
<dbReference type="InterPro" id="IPR001240">
    <property type="entry name" value="PRAI_dom"/>
</dbReference>
<dbReference type="EC" id="5.3.1.24" evidence="3 9"/>
<dbReference type="PANTHER" id="PTHR42894:SF1">
    <property type="entry name" value="N-(5'-PHOSPHORIBOSYL)ANTHRANILATE ISOMERASE"/>
    <property type="match status" value="1"/>
</dbReference>
<keyword evidence="6 9" id="KW-0822">Tryptophan biosynthesis</keyword>
<sequence>MKIKVCGIRTQSNLTFLSNSAVDFIGFIFYDKSGRNFNEGELLNGIDTQKQKVGVFVNESIAQIETLARMYGLDYIQLHGDESPEFCQTLKTKGYKLFKAFALKDQLPDGLEDYEPHIDCFLFDTKGKAYGGNGAQFDWSVLDQYKLEKPFVLSGGIGPKDVESIRAIRHPQLFAVDINSRFELAPGEKDEQKLKVFIEELKK</sequence>
<dbReference type="InterPro" id="IPR044643">
    <property type="entry name" value="TrpF_fam"/>
</dbReference>
<dbReference type="Gene3D" id="3.20.20.70">
    <property type="entry name" value="Aldolase class I"/>
    <property type="match status" value="1"/>
</dbReference>
<gene>
    <name evidence="9" type="primary">trpF</name>
    <name evidence="11" type="ORF">N7E81_16285</name>
</gene>
<accession>A0ABY6CZV2</accession>
<evidence type="ECO:0000256" key="1">
    <source>
        <dbReference type="ARBA" id="ARBA00001164"/>
    </source>
</evidence>
<evidence type="ECO:0000256" key="4">
    <source>
        <dbReference type="ARBA" id="ARBA00022272"/>
    </source>
</evidence>
<evidence type="ECO:0000256" key="6">
    <source>
        <dbReference type="ARBA" id="ARBA00022822"/>
    </source>
</evidence>
<evidence type="ECO:0000259" key="10">
    <source>
        <dbReference type="Pfam" id="PF00697"/>
    </source>
</evidence>
<dbReference type="GO" id="GO:0016853">
    <property type="term" value="F:isomerase activity"/>
    <property type="evidence" value="ECO:0007669"/>
    <property type="project" value="UniProtKB-KW"/>
</dbReference>